<dbReference type="EMBL" id="CAICTM010001889">
    <property type="protein sequence ID" value="CAB9526800.1"/>
    <property type="molecule type" value="Genomic_DNA"/>
</dbReference>
<name>A0A9N8EUV3_9STRA</name>
<keyword evidence="2" id="KW-0249">Electron transport</keyword>
<dbReference type="InterPro" id="IPR017937">
    <property type="entry name" value="Thioredoxin_CS"/>
</dbReference>
<proteinExistence type="predicted"/>
<dbReference type="SUPFAM" id="SSF52833">
    <property type="entry name" value="Thioredoxin-like"/>
    <property type="match status" value="1"/>
</dbReference>
<dbReference type="GO" id="GO:0015035">
    <property type="term" value="F:protein-disulfide reductase activity"/>
    <property type="evidence" value="ECO:0007669"/>
    <property type="project" value="TreeGrafter"/>
</dbReference>
<dbReference type="InterPro" id="IPR036249">
    <property type="entry name" value="Thioredoxin-like_sf"/>
</dbReference>
<dbReference type="Pfam" id="PF00085">
    <property type="entry name" value="Thioredoxin"/>
    <property type="match status" value="1"/>
</dbReference>
<evidence type="ECO:0000256" key="2">
    <source>
        <dbReference type="ARBA" id="ARBA00022982"/>
    </source>
</evidence>
<dbReference type="PROSITE" id="PS00194">
    <property type="entry name" value="THIOREDOXIN_1"/>
    <property type="match status" value="1"/>
</dbReference>
<feature type="chain" id="PRO_5040468910" evidence="4">
    <location>
        <begin position="23"/>
        <end position="198"/>
    </location>
</feature>
<gene>
    <name evidence="6" type="ORF">SEMRO_1891_G303800.1</name>
</gene>
<dbReference type="CDD" id="cd02947">
    <property type="entry name" value="TRX_family"/>
    <property type="match status" value="1"/>
</dbReference>
<evidence type="ECO:0000313" key="7">
    <source>
        <dbReference type="Proteomes" id="UP001153069"/>
    </source>
</evidence>
<feature type="signal peptide" evidence="4">
    <location>
        <begin position="1"/>
        <end position="22"/>
    </location>
</feature>
<dbReference type="InterPro" id="IPR013766">
    <property type="entry name" value="Thioredoxin_domain"/>
</dbReference>
<keyword evidence="7" id="KW-1185">Reference proteome</keyword>
<dbReference type="GO" id="GO:0005737">
    <property type="term" value="C:cytoplasm"/>
    <property type="evidence" value="ECO:0007669"/>
    <property type="project" value="TreeGrafter"/>
</dbReference>
<sequence>MNRTLALLILLEASCFFCGVRGFRRPHVVQGRHRNGQVRKATTCTRQPNDVRIQGPRRRRVILKQSDNDELIHARLAAVATSTGTTTSSSNRKFKNFEEMLSAYKEEPLMVIFTAVNCGPCRLMKKEMNQVSIRMPFKMFSVDTEKFPHVGSRFQVAALPCLVLVQNGEPVLRLEGVVKAEEVIERVQTIVTSSSSTV</sequence>
<keyword evidence="4" id="KW-0732">Signal</keyword>
<evidence type="ECO:0000313" key="6">
    <source>
        <dbReference type="EMBL" id="CAB9526800.1"/>
    </source>
</evidence>
<feature type="domain" description="Thioredoxin" evidence="5">
    <location>
        <begin position="95"/>
        <end position="187"/>
    </location>
</feature>
<dbReference type="PANTHER" id="PTHR45663">
    <property type="entry name" value="GEO12009P1"/>
    <property type="match status" value="1"/>
</dbReference>
<evidence type="ECO:0000259" key="5">
    <source>
        <dbReference type="Pfam" id="PF00085"/>
    </source>
</evidence>
<dbReference type="OrthoDB" id="47182at2759"/>
<reference evidence="6" key="1">
    <citation type="submission" date="2020-06" db="EMBL/GenBank/DDBJ databases">
        <authorList>
            <consortium name="Plant Systems Biology data submission"/>
        </authorList>
    </citation>
    <scope>NUCLEOTIDE SEQUENCE</scope>
    <source>
        <strain evidence="6">D6</strain>
    </source>
</reference>
<comment type="caution">
    <text evidence="6">The sequence shown here is derived from an EMBL/GenBank/DDBJ whole genome shotgun (WGS) entry which is preliminary data.</text>
</comment>
<protein>
    <submittedName>
        <fullName evidence="6">Thioredoxin</fullName>
    </submittedName>
</protein>
<accession>A0A9N8EUV3</accession>
<evidence type="ECO:0000256" key="4">
    <source>
        <dbReference type="SAM" id="SignalP"/>
    </source>
</evidence>
<evidence type="ECO:0000256" key="3">
    <source>
        <dbReference type="ARBA" id="ARBA00023157"/>
    </source>
</evidence>
<dbReference type="Proteomes" id="UP001153069">
    <property type="component" value="Unassembled WGS sequence"/>
</dbReference>
<keyword evidence="3" id="KW-1015">Disulfide bond</keyword>
<keyword evidence="1" id="KW-0813">Transport</keyword>
<evidence type="ECO:0000256" key="1">
    <source>
        <dbReference type="ARBA" id="ARBA00022448"/>
    </source>
</evidence>
<dbReference type="Gene3D" id="3.40.30.10">
    <property type="entry name" value="Glutaredoxin"/>
    <property type="match status" value="1"/>
</dbReference>
<dbReference type="AlphaFoldDB" id="A0A9N8EUV3"/>
<organism evidence="6 7">
    <name type="scientific">Seminavis robusta</name>
    <dbReference type="NCBI Taxonomy" id="568900"/>
    <lineage>
        <taxon>Eukaryota</taxon>
        <taxon>Sar</taxon>
        <taxon>Stramenopiles</taxon>
        <taxon>Ochrophyta</taxon>
        <taxon>Bacillariophyta</taxon>
        <taxon>Bacillariophyceae</taxon>
        <taxon>Bacillariophycidae</taxon>
        <taxon>Naviculales</taxon>
        <taxon>Naviculaceae</taxon>
        <taxon>Seminavis</taxon>
    </lineage>
</organism>
<dbReference type="PANTHER" id="PTHR45663:SF11">
    <property type="entry name" value="GEO12009P1"/>
    <property type="match status" value="1"/>
</dbReference>